<dbReference type="Proteomes" id="UP000002668">
    <property type="component" value="Genome"/>
</dbReference>
<proteinExistence type="predicted"/>
<name>E5ACC8_LEPMJ</name>
<dbReference type="GeneID" id="13286687"/>
<dbReference type="HOGENOM" id="CLU_1214970_0_0_1"/>
<protein>
    <submittedName>
        <fullName evidence="2">Predicted protein</fullName>
    </submittedName>
</protein>
<feature type="compositionally biased region" description="Polar residues" evidence="1">
    <location>
        <begin position="174"/>
        <end position="189"/>
    </location>
</feature>
<evidence type="ECO:0000313" key="3">
    <source>
        <dbReference type="Proteomes" id="UP000002668"/>
    </source>
</evidence>
<sequence>MDTWRLDLVRRSKKSKLRGVLAQFKMMCSGFIRKSWIPNASVRRAAAYETSRGELALLGVFVHGSFLCVLAPNVDLAKLIEVDAQKEVKEKVKEKKKEKNPIPTVFQFNAETSASAARIDTLKPIQHFIPGITTSNKRIALDATFSEPPDLALPSPPRPLAQRKNSIHPPTPVSDISQPNRVNPTSLTKPENAYPASRPAPLVPLPSSAGHEFLENPSCRRLSLFISL</sequence>
<accession>E5ACC8</accession>
<dbReference type="InParanoid" id="E5ACC8"/>
<evidence type="ECO:0000256" key="1">
    <source>
        <dbReference type="SAM" id="MobiDB-lite"/>
    </source>
</evidence>
<keyword evidence="3" id="KW-1185">Reference proteome</keyword>
<dbReference type="EMBL" id="FP929139">
    <property type="protein sequence ID" value="CBY02130.1"/>
    <property type="molecule type" value="Genomic_DNA"/>
</dbReference>
<dbReference type="VEuPathDB" id="FungiDB:LEMA_P009170.1"/>
<dbReference type="AlphaFoldDB" id="E5ACC8"/>
<organism evidence="2 3">
    <name type="scientific">Leptosphaeria maculans (strain JN3 / isolate v23.1.3 / race Av1-4-5-6-7-8)</name>
    <name type="common">Blackleg fungus</name>
    <name type="synonym">Phoma lingam</name>
    <dbReference type="NCBI Taxonomy" id="985895"/>
    <lineage>
        <taxon>Eukaryota</taxon>
        <taxon>Fungi</taxon>
        <taxon>Dikarya</taxon>
        <taxon>Ascomycota</taxon>
        <taxon>Pezizomycotina</taxon>
        <taxon>Dothideomycetes</taxon>
        <taxon>Pleosporomycetidae</taxon>
        <taxon>Pleosporales</taxon>
        <taxon>Pleosporineae</taxon>
        <taxon>Leptosphaeriaceae</taxon>
        <taxon>Plenodomus</taxon>
        <taxon>Plenodomus lingam/Leptosphaeria maculans species complex</taxon>
    </lineage>
</organism>
<feature type="region of interest" description="Disordered" evidence="1">
    <location>
        <begin position="148"/>
        <end position="201"/>
    </location>
</feature>
<gene>
    <name evidence="2" type="ORF">LEMA_P009170.1</name>
</gene>
<reference evidence="3" key="1">
    <citation type="journal article" date="2011" name="Nat. Commun.">
        <title>Effector diversification within compartments of the Leptosphaeria maculans genome affected by Repeat-Induced Point mutations.</title>
        <authorList>
            <person name="Rouxel T."/>
            <person name="Grandaubert J."/>
            <person name="Hane J.K."/>
            <person name="Hoede C."/>
            <person name="van de Wouw A.P."/>
            <person name="Couloux A."/>
            <person name="Dominguez V."/>
            <person name="Anthouard V."/>
            <person name="Bally P."/>
            <person name="Bourras S."/>
            <person name="Cozijnsen A.J."/>
            <person name="Ciuffetti L.M."/>
            <person name="Degrave A."/>
            <person name="Dilmaghani A."/>
            <person name="Duret L."/>
            <person name="Fudal I."/>
            <person name="Goodwin S.B."/>
            <person name="Gout L."/>
            <person name="Glaser N."/>
            <person name="Linglin J."/>
            <person name="Kema G.H.J."/>
            <person name="Lapalu N."/>
            <person name="Lawrence C.B."/>
            <person name="May K."/>
            <person name="Meyer M."/>
            <person name="Ollivier B."/>
            <person name="Poulain J."/>
            <person name="Schoch C.L."/>
            <person name="Simon A."/>
            <person name="Spatafora J.W."/>
            <person name="Stachowiak A."/>
            <person name="Turgeon B.G."/>
            <person name="Tyler B.M."/>
            <person name="Vincent D."/>
            <person name="Weissenbach J."/>
            <person name="Amselem J."/>
            <person name="Quesneville H."/>
            <person name="Oliver R.P."/>
            <person name="Wincker P."/>
            <person name="Balesdent M.-H."/>
            <person name="Howlett B.J."/>
        </authorList>
    </citation>
    <scope>NUCLEOTIDE SEQUENCE [LARGE SCALE GENOMIC DNA]</scope>
    <source>
        <strain evidence="3">JN3 / isolate v23.1.3 / race Av1-4-5-6-7-8</strain>
    </source>
</reference>
<evidence type="ECO:0000313" key="2">
    <source>
        <dbReference type="EMBL" id="CBY02130.1"/>
    </source>
</evidence>